<sequence length="645" mass="73290">MDTLKIATCLESHEEWLMLRMLEYAKQCGYTRYTSTLAEAWRAAVKGLSAALIQALNANPDPPIIGPDEDFANDPIAGFGILQARRHRTRGVTLAMFLGMMKYCRQAFQDLLQEGDFSAREQNDLRQYLDRFFDRIELGFCTEWTEKTEGAKLDELQDANRRLTNEKNLYLTLFESLQGPVLFFGPDHKLINLNHAAANLFAGKSIPGASYYGHARPTNDLDWLVQRLRELSPESPELSFTTSLQTQGQPSVFQVRLKRMLDVSVKFIGTAVVLEDVSELKSAQTAISAARDFYLKLFEDFPALIWRAGKDARCNYFNRTWLDFTGRSLSQETGDGWTQGVHPEDLEGCLQTYQQSFPARRPFAMEYRLRHHSGEYRWINHIGRPFHDLEGRFAGYIGSCYDISESKQSQQRLNELLVDLQRSNQELENFAYVASHDLQEPLRMITGYIQLLSRRYQGRLDQDADDFIGFAVDGARRMEALIKDLLAYSRVGRKGQPPEKVDCNKLISTVLNNLAASIRESGAELRIGELPEVMADPLQLTQLFQNLVHNALKFKTDAAPRIEVRATPRGGFWEFAISDNGIGIDARHRERIFQIFQRLHPIGQYPGTGIGLAICKKIIDRHGGNIWVEGEPGSGTSFHFTLRSA</sequence>
<dbReference type="PANTHER" id="PTHR43304">
    <property type="entry name" value="PHYTOCHROME-LIKE PROTEIN CPH1"/>
    <property type="match status" value="1"/>
</dbReference>
<dbReference type="NCBIfam" id="TIGR00229">
    <property type="entry name" value="sensory_box"/>
    <property type="match status" value="1"/>
</dbReference>
<dbReference type="Pfam" id="PF00512">
    <property type="entry name" value="HisKA"/>
    <property type="match status" value="1"/>
</dbReference>
<dbReference type="PRINTS" id="PR00344">
    <property type="entry name" value="BCTRLSENSOR"/>
</dbReference>
<dbReference type="InterPro" id="IPR036097">
    <property type="entry name" value="HisK_dim/P_sf"/>
</dbReference>
<dbReference type="InterPro" id="IPR003594">
    <property type="entry name" value="HATPase_dom"/>
</dbReference>
<evidence type="ECO:0000256" key="2">
    <source>
        <dbReference type="ARBA" id="ARBA00012438"/>
    </source>
</evidence>
<dbReference type="PROSITE" id="PS50109">
    <property type="entry name" value="HIS_KIN"/>
    <property type="match status" value="1"/>
</dbReference>
<dbReference type="PROSITE" id="PS50113">
    <property type="entry name" value="PAC"/>
    <property type="match status" value="1"/>
</dbReference>
<accession>A0ABN6DVY5</accession>
<dbReference type="InterPro" id="IPR000700">
    <property type="entry name" value="PAS-assoc_C"/>
</dbReference>
<dbReference type="Gene3D" id="3.30.565.10">
    <property type="entry name" value="Histidine kinase-like ATPase, C-terminal domain"/>
    <property type="match status" value="1"/>
</dbReference>
<feature type="domain" description="PAC" evidence="8">
    <location>
        <begin position="363"/>
        <end position="415"/>
    </location>
</feature>
<evidence type="ECO:0000256" key="5">
    <source>
        <dbReference type="ARBA" id="ARBA00022777"/>
    </source>
</evidence>
<dbReference type="SMART" id="SM00086">
    <property type="entry name" value="PAC"/>
    <property type="match status" value="1"/>
</dbReference>
<keyword evidence="6" id="KW-0175">Coiled coil</keyword>
<dbReference type="Gene3D" id="3.30.450.20">
    <property type="entry name" value="PAS domain"/>
    <property type="match status" value="2"/>
</dbReference>
<evidence type="ECO:0000313" key="10">
    <source>
        <dbReference type="Proteomes" id="UP001319827"/>
    </source>
</evidence>
<evidence type="ECO:0000256" key="1">
    <source>
        <dbReference type="ARBA" id="ARBA00000085"/>
    </source>
</evidence>
<reference evidence="9 10" key="1">
    <citation type="journal article" date="2016" name="C (Basel)">
        <title>Selective Growth of and Electricity Production by Marine Exoelectrogenic Bacteria in Self-Aggregated Hydrogel of Microbially Reduced Graphene Oxide.</title>
        <authorList>
            <person name="Yoshida N."/>
            <person name="Goto Y."/>
            <person name="Miyata Y."/>
        </authorList>
    </citation>
    <scope>NUCLEOTIDE SEQUENCE [LARGE SCALE GENOMIC DNA]</scope>
    <source>
        <strain evidence="9 10">NIT-T3</strain>
    </source>
</reference>
<dbReference type="InterPro" id="IPR003661">
    <property type="entry name" value="HisK_dim/P_dom"/>
</dbReference>
<dbReference type="InterPro" id="IPR000014">
    <property type="entry name" value="PAS"/>
</dbReference>
<dbReference type="InterPro" id="IPR035965">
    <property type="entry name" value="PAS-like_dom_sf"/>
</dbReference>
<dbReference type="SMART" id="SM00091">
    <property type="entry name" value="PAS"/>
    <property type="match status" value="2"/>
</dbReference>
<dbReference type="SMART" id="SM00388">
    <property type="entry name" value="HisKA"/>
    <property type="match status" value="1"/>
</dbReference>
<dbReference type="InterPro" id="IPR001610">
    <property type="entry name" value="PAC"/>
</dbReference>
<name>A0ABN6DVY5_9BACT</name>
<dbReference type="SUPFAM" id="SSF55785">
    <property type="entry name" value="PYP-like sensor domain (PAS domain)"/>
    <property type="match status" value="1"/>
</dbReference>
<dbReference type="EC" id="2.7.13.3" evidence="2"/>
<keyword evidence="3" id="KW-0597">Phosphoprotein</keyword>
<dbReference type="InterPro" id="IPR004358">
    <property type="entry name" value="Sig_transdc_His_kin-like_C"/>
</dbReference>
<evidence type="ECO:0000259" key="8">
    <source>
        <dbReference type="PROSITE" id="PS50113"/>
    </source>
</evidence>
<feature type="coiled-coil region" evidence="6">
    <location>
        <begin position="146"/>
        <end position="173"/>
    </location>
</feature>
<evidence type="ECO:0000256" key="6">
    <source>
        <dbReference type="SAM" id="Coils"/>
    </source>
</evidence>
<dbReference type="Gene3D" id="1.10.287.130">
    <property type="match status" value="1"/>
</dbReference>
<dbReference type="InterPro" id="IPR052162">
    <property type="entry name" value="Sensor_kinase/Photoreceptor"/>
</dbReference>
<dbReference type="Pfam" id="PF02518">
    <property type="entry name" value="HATPase_c"/>
    <property type="match status" value="1"/>
</dbReference>
<dbReference type="CDD" id="cd00082">
    <property type="entry name" value="HisKA"/>
    <property type="match status" value="1"/>
</dbReference>
<gene>
    <name evidence="9" type="ORF">DESUT3_12790</name>
</gene>
<dbReference type="InterPro" id="IPR005467">
    <property type="entry name" value="His_kinase_dom"/>
</dbReference>
<dbReference type="CDD" id="cd00130">
    <property type="entry name" value="PAS"/>
    <property type="match status" value="1"/>
</dbReference>
<feature type="domain" description="Histidine kinase" evidence="7">
    <location>
        <begin position="433"/>
        <end position="645"/>
    </location>
</feature>
<dbReference type="Pfam" id="PF08447">
    <property type="entry name" value="PAS_3"/>
    <property type="match status" value="1"/>
</dbReference>
<dbReference type="EMBL" id="AP024355">
    <property type="protein sequence ID" value="BCR04210.1"/>
    <property type="molecule type" value="Genomic_DNA"/>
</dbReference>
<keyword evidence="10" id="KW-1185">Reference proteome</keyword>
<dbReference type="InterPro" id="IPR036890">
    <property type="entry name" value="HATPase_C_sf"/>
</dbReference>
<dbReference type="SMART" id="SM00387">
    <property type="entry name" value="HATPase_c"/>
    <property type="match status" value="1"/>
</dbReference>
<protein>
    <recommendedName>
        <fullName evidence="2">histidine kinase</fullName>
        <ecNumber evidence="2">2.7.13.3</ecNumber>
    </recommendedName>
</protein>
<keyword evidence="4" id="KW-0808">Transferase</keyword>
<dbReference type="SUPFAM" id="SSF55874">
    <property type="entry name" value="ATPase domain of HSP90 chaperone/DNA topoisomerase II/histidine kinase"/>
    <property type="match status" value="1"/>
</dbReference>
<dbReference type="PANTHER" id="PTHR43304:SF1">
    <property type="entry name" value="PAC DOMAIN-CONTAINING PROTEIN"/>
    <property type="match status" value="1"/>
</dbReference>
<reference evidence="9 10" key="2">
    <citation type="journal article" date="2021" name="Int. J. Syst. Evol. Microbiol.">
        <title>Isolation and Polyphasic Characterization of Desulfuromonas versatilis sp. Nov., an Electrogenic Bacteria Capable of Versatile Metabolism Isolated from a Graphene Oxide-Reducing Enrichment Culture.</title>
        <authorList>
            <person name="Xie L."/>
            <person name="Yoshida N."/>
            <person name="Ishii S."/>
            <person name="Meng L."/>
        </authorList>
    </citation>
    <scope>NUCLEOTIDE SEQUENCE [LARGE SCALE GENOMIC DNA]</scope>
    <source>
        <strain evidence="9 10">NIT-T3</strain>
    </source>
</reference>
<dbReference type="SUPFAM" id="SSF47384">
    <property type="entry name" value="Homodimeric domain of signal transducing histidine kinase"/>
    <property type="match status" value="1"/>
</dbReference>
<keyword evidence="5" id="KW-0418">Kinase</keyword>
<dbReference type="InterPro" id="IPR013655">
    <property type="entry name" value="PAS_fold_3"/>
</dbReference>
<dbReference type="Proteomes" id="UP001319827">
    <property type="component" value="Chromosome"/>
</dbReference>
<evidence type="ECO:0000313" key="9">
    <source>
        <dbReference type="EMBL" id="BCR04210.1"/>
    </source>
</evidence>
<dbReference type="RefSeq" id="WP_221251622.1">
    <property type="nucleotide sequence ID" value="NZ_AP024355.1"/>
</dbReference>
<evidence type="ECO:0000256" key="3">
    <source>
        <dbReference type="ARBA" id="ARBA00022553"/>
    </source>
</evidence>
<proteinExistence type="predicted"/>
<comment type="catalytic activity">
    <reaction evidence="1">
        <text>ATP + protein L-histidine = ADP + protein N-phospho-L-histidine.</text>
        <dbReference type="EC" id="2.7.13.3"/>
    </reaction>
</comment>
<evidence type="ECO:0000256" key="4">
    <source>
        <dbReference type="ARBA" id="ARBA00022679"/>
    </source>
</evidence>
<evidence type="ECO:0000259" key="7">
    <source>
        <dbReference type="PROSITE" id="PS50109"/>
    </source>
</evidence>
<organism evidence="9 10">
    <name type="scientific">Desulfuromonas versatilis</name>
    <dbReference type="NCBI Taxonomy" id="2802975"/>
    <lineage>
        <taxon>Bacteria</taxon>
        <taxon>Pseudomonadati</taxon>
        <taxon>Thermodesulfobacteriota</taxon>
        <taxon>Desulfuromonadia</taxon>
        <taxon>Desulfuromonadales</taxon>
        <taxon>Desulfuromonadaceae</taxon>
        <taxon>Desulfuromonas</taxon>
    </lineage>
</organism>